<feature type="compositionally biased region" description="Pro residues" evidence="7">
    <location>
        <begin position="190"/>
        <end position="201"/>
    </location>
</feature>
<feature type="region of interest" description="Disordered" evidence="7">
    <location>
        <begin position="1043"/>
        <end position="1063"/>
    </location>
</feature>
<feature type="region of interest" description="Disordered" evidence="7">
    <location>
        <begin position="1081"/>
        <end position="1212"/>
    </location>
</feature>
<feature type="region of interest" description="Disordered" evidence="7">
    <location>
        <begin position="720"/>
        <end position="906"/>
    </location>
</feature>
<dbReference type="RefSeq" id="XP_005109004.3">
    <property type="nucleotide sequence ID" value="XM_005108947.3"/>
</dbReference>
<evidence type="ECO:0000256" key="5">
    <source>
        <dbReference type="ARBA" id="ARBA00023242"/>
    </source>
</evidence>
<feature type="compositionally biased region" description="Low complexity" evidence="7">
    <location>
        <begin position="797"/>
        <end position="844"/>
    </location>
</feature>
<dbReference type="PANTHER" id="PTHR13962">
    <property type="entry name" value="FORKHEAD BOX PROTEIN N3-LIKE PROTEIN-RELATED"/>
    <property type="match status" value="1"/>
</dbReference>
<accession>A0ABM0K558</accession>
<dbReference type="Gene3D" id="1.10.10.10">
    <property type="entry name" value="Winged helix-like DNA-binding domain superfamily/Winged helix DNA-binding domain"/>
    <property type="match status" value="1"/>
</dbReference>
<comment type="subcellular location">
    <subcellularLocation>
        <location evidence="1 6">Nucleus</location>
    </subcellularLocation>
</comment>
<feature type="compositionally biased region" description="Gly residues" evidence="7">
    <location>
        <begin position="606"/>
        <end position="624"/>
    </location>
</feature>
<dbReference type="PANTHER" id="PTHR13962:SF17">
    <property type="entry name" value="FORKHEAD BOX PROTEIN N4"/>
    <property type="match status" value="1"/>
</dbReference>
<dbReference type="InterPro" id="IPR001766">
    <property type="entry name" value="Fork_head_dom"/>
</dbReference>
<feature type="region of interest" description="Disordered" evidence="7">
    <location>
        <begin position="183"/>
        <end position="209"/>
    </location>
</feature>
<dbReference type="SMART" id="SM00339">
    <property type="entry name" value="FH"/>
    <property type="match status" value="1"/>
</dbReference>
<evidence type="ECO:0000256" key="4">
    <source>
        <dbReference type="ARBA" id="ARBA00023163"/>
    </source>
</evidence>
<feature type="region of interest" description="Disordered" evidence="7">
    <location>
        <begin position="579"/>
        <end position="682"/>
    </location>
</feature>
<feature type="compositionally biased region" description="Gly residues" evidence="7">
    <location>
        <begin position="724"/>
        <end position="733"/>
    </location>
</feature>
<evidence type="ECO:0000313" key="10">
    <source>
        <dbReference type="RefSeq" id="XP_005109004.3"/>
    </source>
</evidence>
<keyword evidence="2" id="KW-0805">Transcription regulation</keyword>
<feature type="DNA-binding region" description="Fork-head" evidence="6">
    <location>
        <begin position="99"/>
        <end position="169"/>
    </location>
</feature>
<feature type="compositionally biased region" description="Low complexity" evidence="7">
    <location>
        <begin position="1086"/>
        <end position="1103"/>
    </location>
</feature>
<dbReference type="InterPro" id="IPR036388">
    <property type="entry name" value="WH-like_DNA-bd_sf"/>
</dbReference>
<feature type="region of interest" description="Disordered" evidence="7">
    <location>
        <begin position="522"/>
        <end position="567"/>
    </location>
</feature>
<protein>
    <submittedName>
        <fullName evidence="10">Serine-rich adhesin for platelets</fullName>
    </submittedName>
</protein>
<feature type="compositionally biased region" description="Polar residues" evidence="7">
    <location>
        <begin position="638"/>
        <end position="677"/>
    </location>
</feature>
<dbReference type="InterPro" id="IPR030456">
    <property type="entry name" value="TF_fork_head_CS_2"/>
</dbReference>
<gene>
    <name evidence="10" type="primary">LOC101858578</name>
</gene>
<dbReference type="PROSITE" id="PS50039">
    <property type="entry name" value="FORK_HEAD_3"/>
    <property type="match status" value="1"/>
</dbReference>
<evidence type="ECO:0000256" key="3">
    <source>
        <dbReference type="ARBA" id="ARBA00023125"/>
    </source>
</evidence>
<dbReference type="Pfam" id="PF00250">
    <property type="entry name" value="Forkhead"/>
    <property type="match status" value="1"/>
</dbReference>
<evidence type="ECO:0000259" key="8">
    <source>
        <dbReference type="PROSITE" id="PS50039"/>
    </source>
</evidence>
<feature type="compositionally biased region" description="Polar residues" evidence="7">
    <location>
        <begin position="1002"/>
        <end position="1011"/>
    </location>
</feature>
<name>A0ABM0K558_APLCA</name>
<feature type="compositionally biased region" description="Low complexity" evidence="7">
    <location>
        <begin position="1178"/>
        <end position="1212"/>
    </location>
</feature>
<dbReference type="InterPro" id="IPR036390">
    <property type="entry name" value="WH_DNA-bd_sf"/>
</dbReference>
<sequence length="1358" mass="144149">MSCFSASESLTLPESPLTSSALAPLTSSALAPLTSSALAPLPVIMAPSLPGFSITHGTDHPPRPVSIVPIQHRRALEELQLNKAKALPERQVRKTRYERPGFSYMDLIKMALKSSEQGQLTVKEILSWIEDKFPYFKYDAKQSWKSSVRHNLSLHPDFKKVNVKKHGGKWMVADGAKPLFHQQIKQESKPQPPKPAPPAPSKKPKRITPQPILPKAMSYALVPIPLGPFPAGSTTPVLPQVPQQTLVPTATGLQYELPTLQWPPPAPPPPPPPLQPSPVSVTLGQPVPSAQNNGLPPPPQLQKMMAPAVEAVDFPPVPSVHQGSNVGSDGREVVILPRTAASLGQKKSESFSSVKTLLQRGQARRVVPKNPRKSSGSSSEKIVIILEKAASSDTTDRYRKLTTSRDKSSAKQLVFAKRTEQIAPSSSSSVLSESCGDFTRKLAAASLGTEGVGKNLPYILGKKGKGRIIMRTRTGRHPPVMNLTSLMTSSGGEDAATAAASSASTAAATTITFPSSAKPLVKRPALEEKRKRGIHCLVERRRRSSGPVPSGSATGGGQQQTREARPAPLGGSLIQQAWEQARWSSDATDSPEPGGQSSRQPLDRVGGLGQTSGYVDGAGGGGGNSFLPEDEVDGKSFFQENETGGKSFFQENETGGKSFFQDNETGGKSFFQENETGGKSFFLENETSGKSFFQENETGGKSFFQDKSETGEKSLIWDRCQAGDGSGARGGGSRTVSGGERPLCSRCSCQVSPQGEGAECVRGAQSDNASPMQVPHGETTVSLEYCGHIRTKDQKSLTKSPPLSPLRSPLSPQRSPVSSSSSSSSRPPVSSLVSTSPLSSTLTTFSVHGSRSSCGATSEEQRAPCSTHHSKSRRKQVHVPLTTEISPGRKILLPGSFESNRGEEEEEMCVEIEPVGVVVVAGEKSSVLTVGGSTTSSVAESHEHFLTHSQAGEENDSENKKSVSPNESDDMASDHSEDHVVLGFETSIPGYSPSPGMEYSDVSRTSSQILSTPEAGSARYSHSRVVSYPSTSEMWPLSSGLVATNSSSTSHHPHLPDSAARPSSEICLTLSQSLSPPVVVDDSHISSRGHSSPVSSSDSFKFLSSHHHHSPPLSQLSPIAGSTGCTESHSSFPSPRLSCCESSKPQQQCSPPPQSCSSRRHSHAPPSFLHPPVPLPLPLSHHVSSSSPTSSSSSPPRSSLLPSTASSSSSSLSSSFLMPSGPYFCMPSSASGPLLSSSASQFGYLLEQDDHPGLHQHTTEYLMSSHRDPGDPLPHLPPCSERSVGCAPGGAGSSSSNVVVRDGRGLNPHPHPASPGSQLVQVPPEMLEFHPNSSGILDSSLFDNIDRLMQNSFEAESP</sequence>
<feature type="compositionally biased region" description="Pro residues" evidence="7">
    <location>
        <begin position="1168"/>
        <end position="1177"/>
    </location>
</feature>
<feature type="compositionally biased region" description="Low complexity" evidence="7">
    <location>
        <begin position="1138"/>
        <end position="1149"/>
    </location>
</feature>
<evidence type="ECO:0000313" key="9">
    <source>
        <dbReference type="Proteomes" id="UP000694888"/>
    </source>
</evidence>
<feature type="domain" description="Fork-head" evidence="8">
    <location>
        <begin position="99"/>
        <end position="169"/>
    </location>
</feature>
<organism evidence="9 10">
    <name type="scientific">Aplysia californica</name>
    <name type="common">California sea hare</name>
    <dbReference type="NCBI Taxonomy" id="6500"/>
    <lineage>
        <taxon>Eukaryota</taxon>
        <taxon>Metazoa</taxon>
        <taxon>Spiralia</taxon>
        <taxon>Lophotrochozoa</taxon>
        <taxon>Mollusca</taxon>
        <taxon>Gastropoda</taxon>
        <taxon>Heterobranchia</taxon>
        <taxon>Euthyneura</taxon>
        <taxon>Tectipleura</taxon>
        <taxon>Aplysiida</taxon>
        <taxon>Aplysioidea</taxon>
        <taxon>Aplysiidae</taxon>
        <taxon>Aplysia</taxon>
    </lineage>
</organism>
<keyword evidence="4" id="KW-0804">Transcription</keyword>
<evidence type="ECO:0000256" key="7">
    <source>
        <dbReference type="SAM" id="MobiDB-lite"/>
    </source>
</evidence>
<feature type="compositionally biased region" description="Basic residues" evidence="7">
    <location>
        <begin position="868"/>
        <end position="877"/>
    </location>
</feature>
<dbReference type="Proteomes" id="UP000694888">
    <property type="component" value="Unplaced"/>
</dbReference>
<feature type="region of interest" description="Disordered" evidence="7">
    <location>
        <begin position="948"/>
        <end position="1021"/>
    </location>
</feature>
<feature type="compositionally biased region" description="Pro residues" evidence="7">
    <location>
        <begin position="261"/>
        <end position="276"/>
    </location>
</feature>
<reference evidence="10" key="1">
    <citation type="submission" date="2025-08" db="UniProtKB">
        <authorList>
            <consortium name="RefSeq"/>
        </authorList>
    </citation>
    <scope>IDENTIFICATION</scope>
</reference>
<feature type="compositionally biased region" description="Polar residues" evidence="7">
    <location>
        <begin position="845"/>
        <end position="858"/>
    </location>
</feature>
<dbReference type="SUPFAM" id="SSF46785">
    <property type="entry name" value="Winged helix' DNA-binding domain"/>
    <property type="match status" value="1"/>
</dbReference>
<dbReference type="PROSITE" id="PS00658">
    <property type="entry name" value="FORK_HEAD_2"/>
    <property type="match status" value="1"/>
</dbReference>
<dbReference type="GeneID" id="101858578"/>
<feature type="compositionally biased region" description="Polar residues" evidence="7">
    <location>
        <begin position="579"/>
        <end position="588"/>
    </location>
</feature>
<keyword evidence="3 6" id="KW-0238">DNA-binding</keyword>
<evidence type="ECO:0000256" key="2">
    <source>
        <dbReference type="ARBA" id="ARBA00023015"/>
    </source>
</evidence>
<dbReference type="PRINTS" id="PR00053">
    <property type="entry name" value="FORKHEAD"/>
</dbReference>
<proteinExistence type="predicted"/>
<evidence type="ECO:0000256" key="1">
    <source>
        <dbReference type="ARBA" id="ARBA00004123"/>
    </source>
</evidence>
<evidence type="ECO:0000256" key="6">
    <source>
        <dbReference type="PROSITE-ProRule" id="PRU00089"/>
    </source>
</evidence>
<feature type="compositionally biased region" description="Polar residues" evidence="7">
    <location>
        <begin position="1123"/>
        <end position="1133"/>
    </location>
</feature>
<dbReference type="InterPro" id="IPR047119">
    <property type="entry name" value="FOXN2/3-like"/>
</dbReference>
<keyword evidence="5 6" id="KW-0539">Nucleus</keyword>
<keyword evidence="9" id="KW-1185">Reference proteome</keyword>
<dbReference type="CDD" id="cd00059">
    <property type="entry name" value="FH_FOX"/>
    <property type="match status" value="1"/>
</dbReference>
<feature type="region of interest" description="Disordered" evidence="7">
    <location>
        <begin position="257"/>
        <end position="295"/>
    </location>
</feature>